<gene>
    <name evidence="2" type="ORF">C7212DRAFT_350117</name>
</gene>
<dbReference type="Proteomes" id="UP000246991">
    <property type="component" value="Unassembled WGS sequence"/>
</dbReference>
<evidence type="ECO:0000313" key="3">
    <source>
        <dbReference type="Proteomes" id="UP000246991"/>
    </source>
</evidence>
<feature type="region of interest" description="Disordered" evidence="1">
    <location>
        <begin position="111"/>
        <end position="143"/>
    </location>
</feature>
<dbReference type="EMBL" id="PYWC01000013">
    <property type="protein sequence ID" value="PWW78708.1"/>
    <property type="molecule type" value="Genomic_DNA"/>
</dbReference>
<feature type="region of interest" description="Disordered" evidence="1">
    <location>
        <begin position="1"/>
        <end position="57"/>
    </location>
</feature>
<dbReference type="OrthoDB" id="2122308at2759"/>
<accession>A0A317SW99</accession>
<keyword evidence="3" id="KW-1185">Reference proteome</keyword>
<evidence type="ECO:0000313" key="2">
    <source>
        <dbReference type="EMBL" id="PWW78708.1"/>
    </source>
</evidence>
<evidence type="ECO:0008006" key="4">
    <source>
        <dbReference type="Google" id="ProtNLM"/>
    </source>
</evidence>
<evidence type="ECO:0000256" key="1">
    <source>
        <dbReference type="SAM" id="MobiDB-lite"/>
    </source>
</evidence>
<proteinExistence type="predicted"/>
<name>A0A317SW99_9PEZI</name>
<feature type="compositionally biased region" description="Polar residues" evidence="1">
    <location>
        <begin position="121"/>
        <end position="143"/>
    </location>
</feature>
<organism evidence="2 3">
    <name type="scientific">Tuber magnatum</name>
    <name type="common">white Piedmont truffle</name>
    <dbReference type="NCBI Taxonomy" id="42249"/>
    <lineage>
        <taxon>Eukaryota</taxon>
        <taxon>Fungi</taxon>
        <taxon>Dikarya</taxon>
        <taxon>Ascomycota</taxon>
        <taxon>Pezizomycotina</taxon>
        <taxon>Pezizomycetes</taxon>
        <taxon>Pezizales</taxon>
        <taxon>Tuberaceae</taxon>
        <taxon>Tuber</taxon>
    </lineage>
</organism>
<dbReference type="STRING" id="42249.A0A317SW99"/>
<reference evidence="2 3" key="1">
    <citation type="submission" date="2018-03" db="EMBL/GenBank/DDBJ databases">
        <title>Genomes of Pezizomycetes fungi and the evolution of truffles.</title>
        <authorList>
            <person name="Murat C."/>
            <person name="Payen T."/>
            <person name="Noel B."/>
            <person name="Kuo A."/>
            <person name="Martin F.M."/>
        </authorList>
    </citation>
    <scope>NUCLEOTIDE SEQUENCE [LARGE SCALE GENOMIC DNA]</scope>
    <source>
        <strain evidence="2">091103-1</strain>
    </source>
</reference>
<protein>
    <recommendedName>
        <fullName evidence="4">Hyaluronan/mRNA-binding protein domain-containing protein</fullName>
    </recommendedName>
</protein>
<comment type="caution">
    <text evidence="2">The sequence shown here is derived from an EMBL/GenBank/DDBJ whole genome shotgun (WGS) entry which is preliminary data.</text>
</comment>
<dbReference type="AlphaFoldDB" id="A0A317SW99"/>
<sequence length="143" mass="15464">MTRTQKANDIPHNHPEAEAAFNEHQIPKFFGKSGHVDTAPNKTKKNGGGKGNWGLAGDELQDLSHEYTVFKARRRSNSMGHIENMYVKSKFETPDDEPVFDEKIHGAAESGVAEEGAELASTLSNSTNASVKGLDSTSGVPLI</sequence>